<evidence type="ECO:0000313" key="9">
    <source>
        <dbReference type="EMBL" id="RHN09709.1"/>
    </source>
</evidence>
<dbReference type="AlphaFoldDB" id="A0A173TIC8"/>
<accession>A0A173TIC8</accession>
<comment type="similarity">
    <text evidence="1">Belongs to the BlaI transcriptional regulatory family.</text>
</comment>
<dbReference type="InterPro" id="IPR036390">
    <property type="entry name" value="WH_DNA-bd_sf"/>
</dbReference>
<keyword evidence="2" id="KW-0805">Transcription regulation</keyword>
<dbReference type="GO" id="GO:0003677">
    <property type="term" value="F:DNA binding"/>
    <property type="evidence" value="ECO:0007669"/>
    <property type="project" value="UniProtKB-KW"/>
</dbReference>
<dbReference type="GO" id="GO:0045892">
    <property type="term" value="P:negative regulation of DNA-templated transcription"/>
    <property type="evidence" value="ECO:0007669"/>
    <property type="project" value="InterPro"/>
</dbReference>
<dbReference type="PIRSF" id="PIRSF019455">
    <property type="entry name" value="CopR_AtkY"/>
    <property type="match status" value="1"/>
</dbReference>
<evidence type="ECO:0000313" key="5">
    <source>
        <dbReference type="EMBL" id="CUN01966.1"/>
    </source>
</evidence>
<dbReference type="EMBL" id="WNAJ01000016">
    <property type="protein sequence ID" value="MTR85934.1"/>
    <property type="molecule type" value="Genomic_DNA"/>
</dbReference>
<evidence type="ECO:0000256" key="3">
    <source>
        <dbReference type="ARBA" id="ARBA00023125"/>
    </source>
</evidence>
<evidence type="ECO:0000313" key="7">
    <source>
        <dbReference type="EMBL" id="MVQ45812.1"/>
    </source>
</evidence>
<evidence type="ECO:0000256" key="1">
    <source>
        <dbReference type="ARBA" id="ARBA00011046"/>
    </source>
</evidence>
<sequence length="124" mass="14406">MDTNDISACERLVMKVIWDSTEDLALQDIMNRVNQENGKSWKPQTVSTFLARLVKKSFLTVYRKGRYSFYQPAVSKEDFWKATVQENARFFDKGDMAAFACHLCEDALTKEEVQVLKKKLDELN</sequence>
<dbReference type="EMBL" id="WGGT01000009">
    <property type="protein sequence ID" value="MVQ45812.1"/>
    <property type="molecule type" value="Genomic_DNA"/>
</dbReference>
<evidence type="ECO:0000313" key="12">
    <source>
        <dbReference type="Proteomes" id="UP000284465"/>
    </source>
</evidence>
<dbReference type="InterPro" id="IPR005650">
    <property type="entry name" value="BlaI_family"/>
</dbReference>
<dbReference type="Proteomes" id="UP000478483">
    <property type="component" value="Unassembled WGS sequence"/>
</dbReference>
<gene>
    <name evidence="5" type="primary">blaI</name>
    <name evidence="8" type="ORF">DW927_01335</name>
    <name evidence="9" type="ORF">DWZ31_06500</name>
    <name evidence="5" type="ORF">ERS852572_01537</name>
    <name evidence="7" type="ORF">GCK47_08855</name>
    <name evidence="6" type="ORF">GMD50_12920</name>
</gene>
<dbReference type="GeneID" id="61434456"/>
<evidence type="ECO:0000313" key="6">
    <source>
        <dbReference type="EMBL" id="MTR85934.1"/>
    </source>
</evidence>
<dbReference type="PaxDb" id="166486-ERS852572_01537"/>
<evidence type="ECO:0000313" key="14">
    <source>
        <dbReference type="Proteomes" id="UP000479531"/>
    </source>
</evidence>
<evidence type="ECO:0000313" key="8">
    <source>
        <dbReference type="EMBL" id="RHA70323.1"/>
    </source>
</evidence>
<reference evidence="11 12" key="2">
    <citation type="submission" date="2018-08" db="EMBL/GenBank/DDBJ databases">
        <title>A genome reference for cultivated species of the human gut microbiota.</title>
        <authorList>
            <person name="Zou Y."/>
            <person name="Xue W."/>
            <person name="Luo G."/>
        </authorList>
    </citation>
    <scope>NUCLEOTIDE SEQUENCE [LARGE SCALE GENOMIC DNA]</scope>
    <source>
        <strain evidence="9 11">AF31-21AC</strain>
        <strain evidence="8 12">AM43-11</strain>
    </source>
</reference>
<dbReference type="RefSeq" id="WP_006855887.1">
    <property type="nucleotide sequence ID" value="NZ_CABIYH010000010.1"/>
</dbReference>
<dbReference type="OrthoDB" id="9795583at2"/>
<dbReference type="Pfam" id="PF03965">
    <property type="entry name" value="Penicillinase_R"/>
    <property type="match status" value="1"/>
</dbReference>
<evidence type="ECO:0000256" key="4">
    <source>
        <dbReference type="ARBA" id="ARBA00023163"/>
    </source>
</evidence>
<protein>
    <submittedName>
        <fullName evidence="5">Regulatory protein BlaI</fullName>
    </submittedName>
    <submittedName>
        <fullName evidence="6">Transcriptional regulator</fullName>
    </submittedName>
</protein>
<evidence type="ECO:0000256" key="2">
    <source>
        <dbReference type="ARBA" id="ARBA00023015"/>
    </source>
</evidence>
<organism evidence="5 10">
    <name type="scientific">Roseburia intestinalis</name>
    <dbReference type="NCBI Taxonomy" id="166486"/>
    <lineage>
        <taxon>Bacteria</taxon>
        <taxon>Bacillati</taxon>
        <taxon>Bacillota</taxon>
        <taxon>Clostridia</taxon>
        <taxon>Lachnospirales</taxon>
        <taxon>Lachnospiraceae</taxon>
        <taxon>Roseburia</taxon>
    </lineage>
</organism>
<proteinExistence type="inferred from homology"/>
<evidence type="ECO:0000313" key="13">
    <source>
        <dbReference type="Proteomes" id="UP000478483"/>
    </source>
</evidence>
<keyword evidence="4" id="KW-0804">Transcription</keyword>
<reference evidence="5 10" key="1">
    <citation type="submission" date="2015-09" db="EMBL/GenBank/DDBJ databases">
        <authorList>
            <consortium name="Pathogen Informatics"/>
        </authorList>
    </citation>
    <scope>NUCLEOTIDE SEQUENCE [LARGE SCALE GENOMIC DNA]</scope>
    <source>
        <strain evidence="5 10">2789STDY5834960</strain>
    </source>
</reference>
<dbReference type="Proteomes" id="UP000095350">
    <property type="component" value="Unassembled WGS sequence"/>
</dbReference>
<evidence type="ECO:0000313" key="11">
    <source>
        <dbReference type="Proteomes" id="UP000283586"/>
    </source>
</evidence>
<dbReference type="EMBL" id="QRQN01000006">
    <property type="protein sequence ID" value="RHN09709.1"/>
    <property type="molecule type" value="Genomic_DNA"/>
</dbReference>
<dbReference type="Gene3D" id="1.10.10.10">
    <property type="entry name" value="Winged helix-like DNA-binding domain superfamily/Winged helix DNA-binding domain"/>
    <property type="match status" value="1"/>
</dbReference>
<dbReference type="EMBL" id="QSFP01000001">
    <property type="protein sequence ID" value="RHA70323.1"/>
    <property type="molecule type" value="Genomic_DNA"/>
</dbReference>
<dbReference type="Proteomes" id="UP000283586">
    <property type="component" value="Unassembled WGS sequence"/>
</dbReference>
<reference evidence="6 13" key="3">
    <citation type="journal article" date="2019" name="Nat. Med.">
        <title>A library of human gut bacterial isolates paired with longitudinal multiomics data enables mechanistic microbiome research.</title>
        <authorList>
            <person name="Poyet M."/>
            <person name="Groussin M."/>
            <person name="Gibbons S.M."/>
            <person name="Avila-Pacheco J."/>
            <person name="Jiang X."/>
            <person name="Kearney S.M."/>
            <person name="Perrotta A.R."/>
            <person name="Berdy B."/>
            <person name="Zhao S."/>
            <person name="Lieberman T.D."/>
            <person name="Swanson P.K."/>
            <person name="Smith M."/>
            <person name="Roesemann S."/>
            <person name="Alexander J.E."/>
            <person name="Rich S.A."/>
            <person name="Livny J."/>
            <person name="Vlamakis H."/>
            <person name="Clish C."/>
            <person name="Bullock K."/>
            <person name="Deik A."/>
            <person name="Scott J."/>
            <person name="Pierce K.A."/>
            <person name="Xavier R.J."/>
            <person name="Alm E.J."/>
        </authorList>
    </citation>
    <scope>NUCLEOTIDE SEQUENCE [LARGE SCALE GENOMIC DNA]</scope>
    <source>
        <strain evidence="6 13">BIOML-A1</strain>
    </source>
</reference>
<dbReference type="InterPro" id="IPR036388">
    <property type="entry name" value="WH-like_DNA-bd_sf"/>
</dbReference>
<dbReference type="Proteomes" id="UP000284465">
    <property type="component" value="Unassembled WGS sequence"/>
</dbReference>
<dbReference type="EMBL" id="CYXZ01000010">
    <property type="protein sequence ID" value="CUN01966.1"/>
    <property type="molecule type" value="Genomic_DNA"/>
</dbReference>
<keyword evidence="3" id="KW-0238">DNA-binding</keyword>
<reference evidence="7 14" key="4">
    <citation type="submission" date="2019-10" db="EMBL/GenBank/DDBJ databases">
        <title>Roseburia spp. ameliorate alcoholic fatty liver via restoration of gut barrier function.</title>
        <authorList>
            <person name="Seo B."/>
            <person name="Ko G."/>
        </authorList>
    </citation>
    <scope>NUCLEOTIDE SEQUENCE [LARGE SCALE GENOMIC DNA]</scope>
    <source>
        <strain evidence="7 14">SNUG30017</strain>
    </source>
</reference>
<dbReference type="SUPFAM" id="SSF46785">
    <property type="entry name" value="Winged helix' DNA-binding domain"/>
    <property type="match status" value="1"/>
</dbReference>
<dbReference type="STRING" id="166486.ERS852572_01537"/>
<dbReference type="Proteomes" id="UP000479531">
    <property type="component" value="Unassembled WGS sequence"/>
</dbReference>
<evidence type="ECO:0000313" key="10">
    <source>
        <dbReference type="Proteomes" id="UP000095350"/>
    </source>
</evidence>
<name>A0A173TIC8_9FIRM</name>